<feature type="region of interest" description="Disordered" evidence="1">
    <location>
        <begin position="1"/>
        <end position="72"/>
    </location>
</feature>
<feature type="non-terminal residue" evidence="2">
    <location>
        <position position="1"/>
    </location>
</feature>
<organism evidence="2 3">
    <name type="scientific">Stylosanthes scabra</name>
    <dbReference type="NCBI Taxonomy" id="79078"/>
    <lineage>
        <taxon>Eukaryota</taxon>
        <taxon>Viridiplantae</taxon>
        <taxon>Streptophyta</taxon>
        <taxon>Embryophyta</taxon>
        <taxon>Tracheophyta</taxon>
        <taxon>Spermatophyta</taxon>
        <taxon>Magnoliopsida</taxon>
        <taxon>eudicotyledons</taxon>
        <taxon>Gunneridae</taxon>
        <taxon>Pentapetalae</taxon>
        <taxon>rosids</taxon>
        <taxon>fabids</taxon>
        <taxon>Fabales</taxon>
        <taxon>Fabaceae</taxon>
        <taxon>Papilionoideae</taxon>
        <taxon>50 kb inversion clade</taxon>
        <taxon>dalbergioids sensu lato</taxon>
        <taxon>Dalbergieae</taxon>
        <taxon>Pterocarpus clade</taxon>
        <taxon>Stylosanthes</taxon>
    </lineage>
</organism>
<comment type="caution">
    <text evidence="2">The sequence shown here is derived from an EMBL/GenBank/DDBJ whole genome shotgun (WGS) entry which is preliminary data.</text>
</comment>
<dbReference type="EMBL" id="JASCZI010272069">
    <property type="protein sequence ID" value="MED6219852.1"/>
    <property type="molecule type" value="Genomic_DNA"/>
</dbReference>
<keyword evidence="3" id="KW-1185">Reference proteome</keyword>
<name>A0ABU6ZD19_9FABA</name>
<gene>
    <name evidence="2" type="ORF">PIB30_039509</name>
</gene>
<evidence type="ECO:0000313" key="2">
    <source>
        <dbReference type="EMBL" id="MED6219852.1"/>
    </source>
</evidence>
<proteinExistence type="predicted"/>
<accession>A0ABU6ZD19</accession>
<dbReference type="Proteomes" id="UP001341840">
    <property type="component" value="Unassembled WGS sequence"/>
</dbReference>
<feature type="compositionally biased region" description="Basic and acidic residues" evidence="1">
    <location>
        <begin position="1"/>
        <end position="13"/>
    </location>
</feature>
<protein>
    <submittedName>
        <fullName evidence="2">Uncharacterized protein</fullName>
    </submittedName>
</protein>
<evidence type="ECO:0000313" key="3">
    <source>
        <dbReference type="Proteomes" id="UP001341840"/>
    </source>
</evidence>
<evidence type="ECO:0000256" key="1">
    <source>
        <dbReference type="SAM" id="MobiDB-lite"/>
    </source>
</evidence>
<reference evidence="2 3" key="1">
    <citation type="journal article" date="2023" name="Plants (Basel)">
        <title>Bridging the Gap: Combining Genomics and Transcriptomics Approaches to Understand Stylosanthes scabra, an Orphan Legume from the Brazilian Caatinga.</title>
        <authorList>
            <person name="Ferreira-Neto J.R.C."/>
            <person name="da Silva M.D."/>
            <person name="Binneck E."/>
            <person name="de Melo N.F."/>
            <person name="da Silva R.H."/>
            <person name="de Melo A.L.T.M."/>
            <person name="Pandolfi V."/>
            <person name="Bustamante F.O."/>
            <person name="Brasileiro-Vidal A.C."/>
            <person name="Benko-Iseppon A.M."/>
        </authorList>
    </citation>
    <scope>NUCLEOTIDE SEQUENCE [LARGE SCALE GENOMIC DNA]</scope>
    <source>
        <tissue evidence="2">Leaves</tissue>
    </source>
</reference>
<sequence length="90" mass="9821">TKEARKKITEDGRASLSDSGSQRLEKTRQLSVNGGLTRSKPGRVRVEQSTGSRATESVRVENRSGGRAGRRVWSKSRVIAAVGLNRGTKR</sequence>